<dbReference type="PRINTS" id="PR00783">
    <property type="entry name" value="MINTRINSICP"/>
</dbReference>
<sequence length="606" mass="66800">QPPTPNEPQNGSQVHRPDLSRQQPTASDVRPQMHHGHSTATSMGRHDTVRSSNIQSPPGPTRNNTTSRRTLQRNGTTRTNRTSRTNQTGGLLDAQERVERRREPTVDIANDYFTLNPWYNQQKAKPVFGMAAPLPRTVRKGMWWGRGDLKKSLYKVDEGQEDDGIDRNDALDFGKDIEDIDIDSDETQISPEHHESQGNGDPERIRTTIGGRKVNMRRVPTAEANEMQKQSAQPSRQNTNPPSQPSRQNTNSSNRAPVNEHGLAYSDNNEGGQGNQRHQFGLADGLPPLQELDSHSTTQSEKDEKETQKRNHDAEQDYYNQYRNPIARLRAQYPQAPAEFLATFVYLFLGICVNLSVATSESATGSFETQAWGWGFAIMIGIYLAGGVSGAHLSPTISLSLTVYRGFPWRMAVVYIACQMLAGLCAGALAYGLYHDAIRAVDPGLTLDLTGKALFPKGPSFSTASGFFNDFVYMAVWVCTAFALGDDQNSPPGQGMTALIFGLNGFLTMVALGYNTGLGISPARDLGPRLVGLWAGYDSAFKGGYWAYGPWGASIAGALFGGLMYDLFIFVGGESPVNYRWPEKGDIKWRAEKTKEQVKDRISTVV</sequence>
<feature type="transmembrane region" description="Helical" evidence="8">
    <location>
        <begin position="496"/>
        <end position="514"/>
    </location>
</feature>
<keyword evidence="3" id="KW-0813">Transport</keyword>
<dbReference type="Gene3D" id="1.20.1080.10">
    <property type="entry name" value="Glycerol uptake facilitator protein"/>
    <property type="match status" value="1"/>
</dbReference>
<proteinExistence type="inferred from homology"/>
<organism evidence="9 10">
    <name type="scientific">Phaeosphaeria nodorum (strain SN15 / ATCC MYA-4574 / FGSC 10173)</name>
    <name type="common">Glume blotch fungus</name>
    <name type="synonym">Parastagonospora nodorum</name>
    <dbReference type="NCBI Taxonomy" id="321614"/>
    <lineage>
        <taxon>Eukaryota</taxon>
        <taxon>Fungi</taxon>
        <taxon>Dikarya</taxon>
        <taxon>Ascomycota</taxon>
        <taxon>Pezizomycotina</taxon>
        <taxon>Dothideomycetes</taxon>
        <taxon>Pleosporomycetidae</taxon>
        <taxon>Pleosporales</taxon>
        <taxon>Pleosporineae</taxon>
        <taxon>Phaeosphaeriaceae</taxon>
        <taxon>Parastagonospora</taxon>
    </lineage>
</organism>
<feature type="compositionally biased region" description="Low complexity" evidence="7">
    <location>
        <begin position="68"/>
        <end position="90"/>
    </location>
</feature>
<feature type="transmembrane region" description="Helical" evidence="8">
    <location>
        <begin position="412"/>
        <end position="434"/>
    </location>
</feature>
<feature type="compositionally biased region" description="Basic and acidic residues" evidence="7">
    <location>
        <begin position="300"/>
        <end position="315"/>
    </location>
</feature>
<feature type="compositionally biased region" description="Polar residues" evidence="7">
    <location>
        <begin position="50"/>
        <end position="67"/>
    </location>
</feature>
<evidence type="ECO:0000256" key="1">
    <source>
        <dbReference type="ARBA" id="ARBA00004141"/>
    </source>
</evidence>
<keyword evidence="5 8" id="KW-1133">Transmembrane helix</keyword>
<dbReference type="GO" id="GO:0016020">
    <property type="term" value="C:membrane"/>
    <property type="evidence" value="ECO:0007669"/>
    <property type="project" value="UniProtKB-SubCell"/>
</dbReference>
<evidence type="ECO:0000256" key="6">
    <source>
        <dbReference type="ARBA" id="ARBA00023136"/>
    </source>
</evidence>
<dbReference type="CDD" id="cd00333">
    <property type="entry name" value="MIP"/>
    <property type="match status" value="1"/>
</dbReference>
<dbReference type="PANTHER" id="PTHR43829">
    <property type="entry name" value="AQUAPORIN OR AQUAGLYCEROPORIN RELATED"/>
    <property type="match status" value="1"/>
</dbReference>
<evidence type="ECO:0008006" key="11">
    <source>
        <dbReference type="Google" id="ProtNLM"/>
    </source>
</evidence>
<dbReference type="Pfam" id="PF00230">
    <property type="entry name" value="MIP"/>
    <property type="match status" value="1"/>
</dbReference>
<keyword evidence="4 8" id="KW-0812">Transmembrane</keyword>
<name>A0A7U2I4K5_PHANO</name>
<feature type="compositionally biased region" description="Basic and acidic residues" evidence="7">
    <location>
        <begin position="191"/>
        <end position="206"/>
    </location>
</feature>
<dbReference type="OrthoDB" id="3222at2759"/>
<feature type="region of interest" description="Disordered" evidence="7">
    <location>
        <begin position="189"/>
        <end position="315"/>
    </location>
</feature>
<dbReference type="InterPro" id="IPR000425">
    <property type="entry name" value="MIP"/>
</dbReference>
<keyword evidence="10" id="KW-1185">Reference proteome</keyword>
<evidence type="ECO:0000256" key="3">
    <source>
        <dbReference type="ARBA" id="ARBA00022448"/>
    </source>
</evidence>
<dbReference type="InterPro" id="IPR023271">
    <property type="entry name" value="Aquaporin-like"/>
</dbReference>
<dbReference type="SUPFAM" id="SSF81338">
    <property type="entry name" value="Aquaporin-like"/>
    <property type="match status" value="1"/>
</dbReference>
<feature type="transmembrane region" description="Helical" evidence="8">
    <location>
        <begin position="551"/>
        <end position="571"/>
    </location>
</feature>
<dbReference type="AlphaFoldDB" id="A0A7U2I4K5"/>
<feature type="non-terminal residue" evidence="9">
    <location>
        <position position="606"/>
    </location>
</feature>
<evidence type="ECO:0000256" key="8">
    <source>
        <dbReference type="SAM" id="Phobius"/>
    </source>
</evidence>
<evidence type="ECO:0000313" key="10">
    <source>
        <dbReference type="Proteomes" id="UP000663193"/>
    </source>
</evidence>
<keyword evidence="6 8" id="KW-0472">Membrane</keyword>
<protein>
    <recommendedName>
        <fullName evidence="11">Aquaporin-like protein</fullName>
    </recommendedName>
</protein>
<feature type="compositionally biased region" description="Polar residues" evidence="7">
    <location>
        <begin position="227"/>
        <end position="256"/>
    </location>
</feature>
<gene>
    <name evidence="9" type="ORF">JI435_150810</name>
</gene>
<feature type="transmembrane region" description="Helical" evidence="8">
    <location>
        <begin position="371"/>
        <end position="391"/>
    </location>
</feature>
<evidence type="ECO:0000256" key="2">
    <source>
        <dbReference type="ARBA" id="ARBA00006175"/>
    </source>
</evidence>
<evidence type="ECO:0000256" key="7">
    <source>
        <dbReference type="SAM" id="MobiDB-lite"/>
    </source>
</evidence>
<feature type="transmembrane region" description="Helical" evidence="8">
    <location>
        <begin position="338"/>
        <end position="359"/>
    </location>
</feature>
<evidence type="ECO:0000256" key="5">
    <source>
        <dbReference type="ARBA" id="ARBA00022989"/>
    </source>
</evidence>
<dbReference type="Proteomes" id="UP000663193">
    <property type="component" value="Chromosome 10"/>
</dbReference>
<comment type="similarity">
    <text evidence="2">Belongs to the MIP/aquaporin (TC 1.A.8) family.</text>
</comment>
<dbReference type="PANTHER" id="PTHR43829:SF24">
    <property type="entry name" value="MIP AQUAPORIN (EUROFUNG)"/>
    <property type="match status" value="1"/>
</dbReference>
<dbReference type="VEuPathDB" id="FungiDB:JI435_150810"/>
<comment type="subcellular location">
    <subcellularLocation>
        <location evidence="1">Membrane</location>
        <topology evidence="1">Multi-pass membrane protein</topology>
    </subcellularLocation>
</comment>
<feature type="region of interest" description="Disordered" evidence="7">
    <location>
        <begin position="1"/>
        <end position="99"/>
    </location>
</feature>
<dbReference type="InterPro" id="IPR050363">
    <property type="entry name" value="MIP/Aquaporin"/>
</dbReference>
<accession>A0A7U2I4K5</accession>
<dbReference type="EMBL" id="CP069032">
    <property type="protein sequence ID" value="QRC99586.1"/>
    <property type="molecule type" value="Genomic_DNA"/>
</dbReference>
<evidence type="ECO:0000313" key="9">
    <source>
        <dbReference type="EMBL" id="QRC99586.1"/>
    </source>
</evidence>
<evidence type="ECO:0000256" key="4">
    <source>
        <dbReference type="ARBA" id="ARBA00022692"/>
    </source>
</evidence>
<feature type="compositionally biased region" description="Polar residues" evidence="7">
    <location>
        <begin position="266"/>
        <end position="278"/>
    </location>
</feature>
<reference evidence="10" key="1">
    <citation type="journal article" date="2021" name="BMC Genomics">
        <title>Chromosome-level genome assembly and manually-curated proteome of model necrotroph Parastagonospora nodorum Sn15 reveals a genome-wide trove of candidate effector homologs, and redundancy of virulence-related functions within an accessory chromosome.</title>
        <authorList>
            <person name="Bertazzoni S."/>
            <person name="Jones D.A.B."/>
            <person name="Phan H.T."/>
            <person name="Tan K.-C."/>
            <person name="Hane J.K."/>
        </authorList>
    </citation>
    <scope>NUCLEOTIDE SEQUENCE [LARGE SCALE GENOMIC DNA]</scope>
    <source>
        <strain evidence="10">SN15 / ATCC MYA-4574 / FGSC 10173)</strain>
    </source>
</reference>
<dbReference type="GO" id="GO:0015267">
    <property type="term" value="F:channel activity"/>
    <property type="evidence" value="ECO:0007669"/>
    <property type="project" value="InterPro"/>
</dbReference>